<sequence length="48" mass="5229">MISTEAPFGTPYAPDMNGGSSFRKIPEPPPEMVMPLQFAERIPPTPPT</sequence>
<proteinExistence type="predicted"/>
<dbReference type="AlphaFoldDB" id="A0A392UYI3"/>
<comment type="caution">
    <text evidence="2">The sequence shown here is derived from an EMBL/GenBank/DDBJ whole genome shotgun (WGS) entry which is preliminary data.</text>
</comment>
<evidence type="ECO:0000313" key="2">
    <source>
        <dbReference type="EMBL" id="MCI80253.1"/>
    </source>
</evidence>
<feature type="region of interest" description="Disordered" evidence="1">
    <location>
        <begin position="1"/>
        <end position="48"/>
    </location>
</feature>
<evidence type="ECO:0000256" key="1">
    <source>
        <dbReference type="SAM" id="MobiDB-lite"/>
    </source>
</evidence>
<reference evidence="2 3" key="1">
    <citation type="journal article" date="2018" name="Front. Plant Sci.">
        <title>Red Clover (Trifolium pratense) and Zigzag Clover (T. medium) - A Picture of Genomic Similarities and Differences.</title>
        <authorList>
            <person name="Dluhosova J."/>
            <person name="Istvanek J."/>
            <person name="Nedelnik J."/>
            <person name="Repkova J."/>
        </authorList>
    </citation>
    <scope>NUCLEOTIDE SEQUENCE [LARGE SCALE GENOMIC DNA]</scope>
    <source>
        <strain evidence="3">cv. 10/8</strain>
        <tissue evidence="2">Leaf</tissue>
    </source>
</reference>
<evidence type="ECO:0000313" key="3">
    <source>
        <dbReference type="Proteomes" id="UP000265520"/>
    </source>
</evidence>
<organism evidence="2 3">
    <name type="scientific">Trifolium medium</name>
    <dbReference type="NCBI Taxonomy" id="97028"/>
    <lineage>
        <taxon>Eukaryota</taxon>
        <taxon>Viridiplantae</taxon>
        <taxon>Streptophyta</taxon>
        <taxon>Embryophyta</taxon>
        <taxon>Tracheophyta</taxon>
        <taxon>Spermatophyta</taxon>
        <taxon>Magnoliopsida</taxon>
        <taxon>eudicotyledons</taxon>
        <taxon>Gunneridae</taxon>
        <taxon>Pentapetalae</taxon>
        <taxon>rosids</taxon>
        <taxon>fabids</taxon>
        <taxon>Fabales</taxon>
        <taxon>Fabaceae</taxon>
        <taxon>Papilionoideae</taxon>
        <taxon>50 kb inversion clade</taxon>
        <taxon>NPAAA clade</taxon>
        <taxon>Hologalegina</taxon>
        <taxon>IRL clade</taxon>
        <taxon>Trifolieae</taxon>
        <taxon>Trifolium</taxon>
    </lineage>
</organism>
<accession>A0A392UYI3</accession>
<dbReference type="Proteomes" id="UP000265520">
    <property type="component" value="Unassembled WGS sequence"/>
</dbReference>
<protein>
    <submittedName>
        <fullName evidence="2">Uncharacterized protein</fullName>
    </submittedName>
</protein>
<name>A0A392UYI3_9FABA</name>
<dbReference type="EMBL" id="LXQA010991445">
    <property type="protein sequence ID" value="MCI80253.1"/>
    <property type="molecule type" value="Genomic_DNA"/>
</dbReference>
<keyword evidence="3" id="KW-1185">Reference proteome</keyword>